<sequence length="148" mass="16418">MEAFAPFLTVLSVVLPVSVCSVLIARIYRKNAALDPKITNKLRKQQEDYIGEVERKNRSLQNKLNSMQKGPELSEMGDLDGVLPELIGQLDGILPKWATKFIKGQPDLINTVIEYAKNNPDKAKELIGKFTKIKPKAATPDQAAMQGL</sequence>
<dbReference type="EMBL" id="UINC01063291">
    <property type="protein sequence ID" value="SVB90771.1"/>
    <property type="molecule type" value="Genomic_DNA"/>
</dbReference>
<dbReference type="AlphaFoldDB" id="A0A382HWA5"/>
<accession>A0A382HWA5</accession>
<feature type="coiled-coil region" evidence="1">
    <location>
        <begin position="43"/>
        <end position="70"/>
    </location>
</feature>
<gene>
    <name evidence="2" type="ORF">METZ01_LOCUS243625</name>
</gene>
<evidence type="ECO:0000256" key="1">
    <source>
        <dbReference type="SAM" id="Coils"/>
    </source>
</evidence>
<name>A0A382HWA5_9ZZZZ</name>
<reference evidence="2" key="1">
    <citation type="submission" date="2018-05" db="EMBL/GenBank/DDBJ databases">
        <authorList>
            <person name="Lanie J.A."/>
            <person name="Ng W.-L."/>
            <person name="Kazmierczak K.M."/>
            <person name="Andrzejewski T.M."/>
            <person name="Davidsen T.M."/>
            <person name="Wayne K.J."/>
            <person name="Tettelin H."/>
            <person name="Glass J.I."/>
            <person name="Rusch D."/>
            <person name="Podicherti R."/>
            <person name="Tsui H.-C.T."/>
            <person name="Winkler M.E."/>
        </authorList>
    </citation>
    <scope>NUCLEOTIDE SEQUENCE</scope>
</reference>
<proteinExistence type="predicted"/>
<protein>
    <submittedName>
        <fullName evidence="2">Uncharacterized protein</fullName>
    </submittedName>
</protein>
<keyword evidence="1" id="KW-0175">Coiled coil</keyword>
<organism evidence="2">
    <name type="scientific">marine metagenome</name>
    <dbReference type="NCBI Taxonomy" id="408172"/>
    <lineage>
        <taxon>unclassified sequences</taxon>
        <taxon>metagenomes</taxon>
        <taxon>ecological metagenomes</taxon>
    </lineage>
</organism>
<evidence type="ECO:0000313" key="2">
    <source>
        <dbReference type="EMBL" id="SVB90771.1"/>
    </source>
</evidence>